<comment type="caution">
    <text evidence="1">The sequence shown here is derived from an EMBL/GenBank/DDBJ whole genome shotgun (WGS) entry which is preliminary data.</text>
</comment>
<sequence length="119" mass="14543">MENHNLLNAYHQKQRIIIFFFFVREIQISIKSKEYQKTRLFIKPIFKNEIEYFTSSNLSFFTISNNNTLYSNTLFIQYIPYTTTTTVFIPYNQIFYNLPYENELINQYQQLTQDSIKIY</sequence>
<keyword evidence="2" id="KW-1185">Reference proteome</keyword>
<gene>
    <name evidence="1" type="ORF">LY90DRAFT_503478</name>
</gene>
<name>A0A1Y2ENB4_9FUNG</name>
<reference evidence="1 2" key="1">
    <citation type="submission" date="2016-08" db="EMBL/GenBank/DDBJ databases">
        <title>A Parts List for Fungal Cellulosomes Revealed by Comparative Genomics.</title>
        <authorList>
            <consortium name="DOE Joint Genome Institute"/>
            <person name="Haitjema C.H."/>
            <person name="Gilmore S.P."/>
            <person name="Henske J.K."/>
            <person name="Solomon K.V."/>
            <person name="De Groot R."/>
            <person name="Kuo A."/>
            <person name="Mondo S.J."/>
            <person name="Salamov A.A."/>
            <person name="Labutti K."/>
            <person name="Zhao Z."/>
            <person name="Chiniquy J."/>
            <person name="Barry K."/>
            <person name="Brewer H.M."/>
            <person name="Purvine S.O."/>
            <person name="Wright A.T."/>
            <person name="Boxma B."/>
            <person name="Van Alen T."/>
            <person name="Hackstein J.H."/>
            <person name="Baker S.E."/>
            <person name="Grigoriev I.V."/>
            <person name="O'Malley M.A."/>
        </authorList>
    </citation>
    <scope>NUCLEOTIDE SEQUENCE [LARGE SCALE GENOMIC DNA]</scope>
    <source>
        <strain evidence="1 2">G1</strain>
    </source>
</reference>
<dbReference type="EMBL" id="MCOG01000037">
    <property type="protein sequence ID" value="ORY72804.1"/>
    <property type="molecule type" value="Genomic_DNA"/>
</dbReference>
<dbReference type="Proteomes" id="UP000193920">
    <property type="component" value="Unassembled WGS sequence"/>
</dbReference>
<dbReference type="AlphaFoldDB" id="A0A1Y2ENB4"/>
<organism evidence="1 2">
    <name type="scientific">Neocallimastix californiae</name>
    <dbReference type="NCBI Taxonomy" id="1754190"/>
    <lineage>
        <taxon>Eukaryota</taxon>
        <taxon>Fungi</taxon>
        <taxon>Fungi incertae sedis</taxon>
        <taxon>Chytridiomycota</taxon>
        <taxon>Chytridiomycota incertae sedis</taxon>
        <taxon>Neocallimastigomycetes</taxon>
        <taxon>Neocallimastigales</taxon>
        <taxon>Neocallimastigaceae</taxon>
        <taxon>Neocallimastix</taxon>
    </lineage>
</organism>
<evidence type="ECO:0000313" key="2">
    <source>
        <dbReference type="Proteomes" id="UP000193920"/>
    </source>
</evidence>
<evidence type="ECO:0000313" key="1">
    <source>
        <dbReference type="EMBL" id="ORY72804.1"/>
    </source>
</evidence>
<proteinExistence type="predicted"/>
<protein>
    <submittedName>
        <fullName evidence="1">Uncharacterized protein</fullName>
    </submittedName>
</protein>
<accession>A0A1Y2ENB4</accession>